<feature type="signal peptide" evidence="1">
    <location>
        <begin position="1"/>
        <end position="18"/>
    </location>
</feature>
<gene>
    <name evidence="2" type="ORF">SAMN05421825_0825</name>
</gene>
<dbReference type="OrthoDB" id="1311865at2"/>
<organism evidence="2 3">
    <name type="scientific">Epilithonimonas hungarica</name>
    <dbReference type="NCBI Taxonomy" id="454006"/>
    <lineage>
        <taxon>Bacteria</taxon>
        <taxon>Pseudomonadati</taxon>
        <taxon>Bacteroidota</taxon>
        <taxon>Flavobacteriia</taxon>
        <taxon>Flavobacteriales</taxon>
        <taxon>Weeksellaceae</taxon>
        <taxon>Chryseobacterium group</taxon>
        <taxon>Epilithonimonas</taxon>
    </lineage>
</organism>
<dbReference type="EMBL" id="FNBH01000001">
    <property type="protein sequence ID" value="SDF00817.1"/>
    <property type="molecule type" value="Genomic_DNA"/>
</dbReference>
<protein>
    <submittedName>
        <fullName evidence="2">Uncharacterized protein</fullName>
    </submittedName>
</protein>
<evidence type="ECO:0000313" key="2">
    <source>
        <dbReference type="EMBL" id="SDF00817.1"/>
    </source>
</evidence>
<keyword evidence="3" id="KW-1185">Reference proteome</keyword>
<dbReference type="STRING" id="454006.SAMN05421825_0825"/>
<dbReference type="AlphaFoldDB" id="A0A1G7HK06"/>
<dbReference type="RefSeq" id="WP_139166567.1">
    <property type="nucleotide sequence ID" value="NZ_FNBH01000001.1"/>
</dbReference>
<evidence type="ECO:0000256" key="1">
    <source>
        <dbReference type="SAM" id="SignalP"/>
    </source>
</evidence>
<sequence>MKKITVFFLVFSCILTFAQNKKILFTKELKYGVVDSKNKNRTIDIDVFGNTSNELLVNAKVDQFPLNVFVDNLGVSPVSFGMNSQLENSFYSPFFSQIAYEASPDGKGKDIEAKKIEGTEIILGLPCQYYLLNFKEANKDESLKVCVNENYPINTFSALNGIIKVFTRSNYSNELKGLVLKAGVNDDQFDTEHFVLKSIKDSEAYVYFDHKQSMMKHQRRMDSLMLEQKRWEEDYADSAAVYSDSAYSYDKYIPEYVSTYKQENEEMATLSIDNPDSKDLLKGAPKYCTNIQNGLPTFENKNLSKHLYNYVGQVCDMYLTQSYSETVDEKGTMDEIRREVLYLLNIRDELSKSDRKKLDKYLDQLD</sequence>
<evidence type="ECO:0000313" key="3">
    <source>
        <dbReference type="Proteomes" id="UP000199203"/>
    </source>
</evidence>
<keyword evidence="1" id="KW-0732">Signal</keyword>
<accession>A0A1G7HK06</accession>
<reference evidence="3" key="1">
    <citation type="submission" date="2016-10" db="EMBL/GenBank/DDBJ databases">
        <authorList>
            <person name="Varghese N."/>
            <person name="Submissions S."/>
        </authorList>
    </citation>
    <scope>NUCLEOTIDE SEQUENCE [LARGE SCALE GENOMIC DNA]</scope>
    <source>
        <strain evidence="3">DSM 19684</strain>
    </source>
</reference>
<dbReference type="Proteomes" id="UP000199203">
    <property type="component" value="Unassembled WGS sequence"/>
</dbReference>
<feature type="chain" id="PRO_5011626306" evidence="1">
    <location>
        <begin position="19"/>
        <end position="366"/>
    </location>
</feature>
<proteinExistence type="predicted"/>
<name>A0A1G7HK06_9FLAO</name>